<accession>A0A645AEF6</accession>
<dbReference type="AlphaFoldDB" id="A0A645AEF6"/>
<organism evidence="1">
    <name type="scientific">bioreactor metagenome</name>
    <dbReference type="NCBI Taxonomy" id="1076179"/>
    <lineage>
        <taxon>unclassified sequences</taxon>
        <taxon>metagenomes</taxon>
        <taxon>ecological metagenomes</taxon>
    </lineage>
</organism>
<protein>
    <submittedName>
        <fullName evidence="1">Uncharacterized protein</fullName>
    </submittedName>
</protein>
<evidence type="ECO:0000313" key="1">
    <source>
        <dbReference type="EMBL" id="MPM51407.1"/>
    </source>
</evidence>
<dbReference type="EMBL" id="VSSQ01013401">
    <property type="protein sequence ID" value="MPM51407.1"/>
    <property type="molecule type" value="Genomic_DNA"/>
</dbReference>
<sequence length="114" mass="13231">MVLVSQRDELVITVKHVDFQTLLDGVEKQNLRGEFHILKASQGIRPFPGSLFVFFGQGCGPNRFVFCRVHCFDHLSSHCLFRIVECFDFIFDDCAYLLFSANRFQHIQHSFEEG</sequence>
<gene>
    <name evidence="1" type="ORF">SDC9_98155</name>
</gene>
<name>A0A645AEF6_9ZZZZ</name>
<comment type="caution">
    <text evidence="1">The sequence shown here is derived from an EMBL/GenBank/DDBJ whole genome shotgun (WGS) entry which is preliminary data.</text>
</comment>
<reference evidence="1" key="1">
    <citation type="submission" date="2019-08" db="EMBL/GenBank/DDBJ databases">
        <authorList>
            <person name="Kucharzyk K."/>
            <person name="Murdoch R.W."/>
            <person name="Higgins S."/>
            <person name="Loffler F."/>
        </authorList>
    </citation>
    <scope>NUCLEOTIDE SEQUENCE</scope>
</reference>
<proteinExistence type="predicted"/>